<dbReference type="InterPro" id="IPR003593">
    <property type="entry name" value="AAA+_ATPase"/>
</dbReference>
<dbReference type="PANTHER" id="PTHR43394">
    <property type="entry name" value="ATP-DEPENDENT PERMEASE MDL1, MITOCHONDRIAL"/>
    <property type="match status" value="1"/>
</dbReference>
<reference evidence="10 11" key="1">
    <citation type="submission" date="2020-08" db="EMBL/GenBank/DDBJ databases">
        <title>A Genomic Blueprint of the Chicken Gut Microbiome.</title>
        <authorList>
            <person name="Gilroy R."/>
            <person name="Ravi A."/>
            <person name="Getino M."/>
            <person name="Pursley I."/>
            <person name="Horton D.L."/>
            <person name="Alikhan N.-F."/>
            <person name="Baker D."/>
            <person name="Gharbi K."/>
            <person name="Hall N."/>
            <person name="Watson M."/>
            <person name="Adriaenssens E.M."/>
            <person name="Foster-Nyarko E."/>
            <person name="Jarju S."/>
            <person name="Secka A."/>
            <person name="Antonio M."/>
            <person name="Oren A."/>
            <person name="Chaudhuri R."/>
            <person name="La Ragione R.M."/>
            <person name="Hildebrand F."/>
            <person name="Pallen M.J."/>
        </authorList>
    </citation>
    <scope>NUCLEOTIDE SEQUENCE [LARGE SCALE GENOMIC DNA]</scope>
    <source>
        <strain evidence="10 11">N37</strain>
    </source>
</reference>
<sequence>MKKILGYTKNYKLLTLIGAVAMIIIIGVDLVTPYITKLFIDDVIVKGNYEILGMLLKGIGAIAFIKFIFGYIKEFVFDYIGRKVAGDLKQNLFDHIQSLSFSYFDNMNTGELMSRVGEDVDNIWGVMAYGLRLFIENIVYFTLSTVILLRMNVLLTVIALITMPAIAVITVKLEKQLDSVFEKISDHTAVLNTTAQENIAGVKLVKAFAREKHEILKFLKFNNKNYDLAVQKSKIWGKFYPVEEFLGNLSILLVNGIGGILVIRGNLTVGELVAFNGYLWLLIWPMRMLGWLTNMLSQSKASQKKIDAILAIEPEIRNSENAIVLEDIKGNISFENVTFKYKEKPVLKNINLDIEAGSTVAIMGATGSGKSSLISLLLRNYDVMTGTVKVDGYDVRDIDVHSLRKSISIVPQDSFLFSDTIENNIRYGKENATIEEIEKVLELACAKEFVDELEEGLKTLIGERGLGLSGGQKQRLCIARALIRKCSILILDDSTSALDMETEHDLLKNLYHSENKITTFIVAHRISAVKNADLIIYMDEGEIVEYGNHESLLKKGGKYYEIYKTQFKDFINSEKRNEEVS</sequence>
<evidence type="ECO:0000313" key="10">
    <source>
        <dbReference type="EMBL" id="MBD8047101.1"/>
    </source>
</evidence>
<dbReference type="Pfam" id="PF00005">
    <property type="entry name" value="ABC_tran"/>
    <property type="match status" value="1"/>
</dbReference>
<dbReference type="Gene3D" id="3.40.50.300">
    <property type="entry name" value="P-loop containing nucleotide triphosphate hydrolases"/>
    <property type="match status" value="1"/>
</dbReference>
<dbReference type="InterPro" id="IPR011527">
    <property type="entry name" value="ABC1_TM_dom"/>
</dbReference>
<keyword evidence="6 7" id="KW-0472">Membrane</keyword>
<dbReference type="InterPro" id="IPR036640">
    <property type="entry name" value="ABC1_TM_sf"/>
</dbReference>
<dbReference type="InterPro" id="IPR017871">
    <property type="entry name" value="ABC_transporter-like_CS"/>
</dbReference>
<feature type="domain" description="ABC transmembrane type-1" evidence="9">
    <location>
        <begin position="16"/>
        <end position="298"/>
    </location>
</feature>
<evidence type="ECO:0000259" key="8">
    <source>
        <dbReference type="PROSITE" id="PS50893"/>
    </source>
</evidence>
<dbReference type="PANTHER" id="PTHR43394:SF1">
    <property type="entry name" value="ATP-BINDING CASSETTE SUB-FAMILY B MEMBER 10, MITOCHONDRIAL"/>
    <property type="match status" value="1"/>
</dbReference>
<keyword evidence="2 7" id="KW-0812">Transmembrane</keyword>
<feature type="domain" description="ABC transporter" evidence="8">
    <location>
        <begin position="332"/>
        <end position="565"/>
    </location>
</feature>
<evidence type="ECO:0000256" key="5">
    <source>
        <dbReference type="ARBA" id="ARBA00022989"/>
    </source>
</evidence>
<dbReference type="CDD" id="cd18542">
    <property type="entry name" value="ABC_6TM_YknU_like"/>
    <property type="match status" value="1"/>
</dbReference>
<keyword evidence="3" id="KW-0547">Nucleotide-binding</keyword>
<dbReference type="Proteomes" id="UP000627166">
    <property type="component" value="Unassembled WGS sequence"/>
</dbReference>
<dbReference type="PROSITE" id="PS50929">
    <property type="entry name" value="ABC_TM1F"/>
    <property type="match status" value="1"/>
</dbReference>
<protein>
    <submittedName>
        <fullName evidence="10">ABC transporter ATP-binding protein</fullName>
    </submittedName>
</protein>
<dbReference type="PROSITE" id="PS50893">
    <property type="entry name" value="ABC_TRANSPORTER_2"/>
    <property type="match status" value="1"/>
</dbReference>
<dbReference type="PROSITE" id="PS00211">
    <property type="entry name" value="ABC_TRANSPORTER_1"/>
    <property type="match status" value="1"/>
</dbReference>
<keyword evidence="4 10" id="KW-0067">ATP-binding</keyword>
<dbReference type="InterPro" id="IPR027417">
    <property type="entry name" value="P-loop_NTPase"/>
</dbReference>
<dbReference type="EMBL" id="JACSQB010000062">
    <property type="protein sequence ID" value="MBD8047101.1"/>
    <property type="molecule type" value="Genomic_DNA"/>
</dbReference>
<feature type="transmembrane region" description="Helical" evidence="7">
    <location>
        <begin position="245"/>
        <end position="265"/>
    </location>
</feature>
<keyword evidence="11" id="KW-1185">Reference proteome</keyword>
<evidence type="ECO:0000313" key="11">
    <source>
        <dbReference type="Proteomes" id="UP000627166"/>
    </source>
</evidence>
<dbReference type="Pfam" id="PF00664">
    <property type="entry name" value="ABC_membrane"/>
    <property type="match status" value="1"/>
</dbReference>
<dbReference type="SMART" id="SM00382">
    <property type="entry name" value="AAA"/>
    <property type="match status" value="1"/>
</dbReference>
<feature type="transmembrane region" description="Helical" evidence="7">
    <location>
        <begin position="277"/>
        <end position="296"/>
    </location>
</feature>
<dbReference type="Gene3D" id="1.20.1560.10">
    <property type="entry name" value="ABC transporter type 1, transmembrane domain"/>
    <property type="match status" value="1"/>
</dbReference>
<evidence type="ECO:0000259" key="9">
    <source>
        <dbReference type="PROSITE" id="PS50929"/>
    </source>
</evidence>
<keyword evidence="5 7" id="KW-1133">Transmembrane helix</keyword>
<evidence type="ECO:0000256" key="4">
    <source>
        <dbReference type="ARBA" id="ARBA00022840"/>
    </source>
</evidence>
<dbReference type="InterPro" id="IPR003439">
    <property type="entry name" value="ABC_transporter-like_ATP-bd"/>
</dbReference>
<proteinExistence type="predicted"/>
<dbReference type="InterPro" id="IPR039421">
    <property type="entry name" value="Type_1_exporter"/>
</dbReference>
<name>A0ABR8YS62_9CLOT</name>
<evidence type="ECO:0000256" key="1">
    <source>
        <dbReference type="ARBA" id="ARBA00004651"/>
    </source>
</evidence>
<dbReference type="SUPFAM" id="SSF52540">
    <property type="entry name" value="P-loop containing nucleoside triphosphate hydrolases"/>
    <property type="match status" value="1"/>
</dbReference>
<dbReference type="SUPFAM" id="SSF90123">
    <property type="entry name" value="ABC transporter transmembrane region"/>
    <property type="match status" value="1"/>
</dbReference>
<accession>A0ABR8YS62</accession>
<feature type="transmembrane region" description="Helical" evidence="7">
    <location>
        <begin position="12"/>
        <end position="31"/>
    </location>
</feature>
<dbReference type="GO" id="GO:0005524">
    <property type="term" value="F:ATP binding"/>
    <property type="evidence" value="ECO:0007669"/>
    <property type="project" value="UniProtKB-KW"/>
</dbReference>
<gene>
    <name evidence="10" type="ORF">H9637_08630</name>
</gene>
<dbReference type="RefSeq" id="WP_191740072.1">
    <property type="nucleotide sequence ID" value="NZ_JACSQB010000062.1"/>
</dbReference>
<comment type="caution">
    <text evidence="10">The sequence shown here is derived from an EMBL/GenBank/DDBJ whole genome shotgun (WGS) entry which is preliminary data.</text>
</comment>
<evidence type="ECO:0000256" key="6">
    <source>
        <dbReference type="ARBA" id="ARBA00023136"/>
    </source>
</evidence>
<feature type="transmembrane region" description="Helical" evidence="7">
    <location>
        <begin position="51"/>
        <end position="72"/>
    </location>
</feature>
<feature type="transmembrane region" description="Helical" evidence="7">
    <location>
        <begin position="149"/>
        <end position="171"/>
    </location>
</feature>
<evidence type="ECO:0000256" key="2">
    <source>
        <dbReference type="ARBA" id="ARBA00022692"/>
    </source>
</evidence>
<evidence type="ECO:0000256" key="7">
    <source>
        <dbReference type="SAM" id="Phobius"/>
    </source>
</evidence>
<organism evidence="10 11">
    <name type="scientific">Clostridium faecium</name>
    <dbReference type="NCBI Taxonomy" id="2762223"/>
    <lineage>
        <taxon>Bacteria</taxon>
        <taxon>Bacillati</taxon>
        <taxon>Bacillota</taxon>
        <taxon>Clostridia</taxon>
        <taxon>Eubacteriales</taxon>
        <taxon>Clostridiaceae</taxon>
        <taxon>Clostridium</taxon>
    </lineage>
</organism>
<evidence type="ECO:0000256" key="3">
    <source>
        <dbReference type="ARBA" id="ARBA00022741"/>
    </source>
</evidence>
<comment type="subcellular location">
    <subcellularLocation>
        <location evidence="1">Cell membrane</location>
        <topology evidence="1">Multi-pass membrane protein</topology>
    </subcellularLocation>
</comment>